<reference evidence="6 7" key="1">
    <citation type="submission" date="2015-03" db="EMBL/GenBank/DDBJ databases">
        <title>Genome sequence of Variovorax paradoxus TBEA6.</title>
        <authorList>
            <person name="Poehlein A."/>
            <person name="Schuldes J."/>
            <person name="Wuebbeler J.H."/>
            <person name="Hiessl S."/>
            <person name="Steinbuechel A."/>
            <person name="Daniel R."/>
        </authorList>
    </citation>
    <scope>NUCLEOTIDE SEQUENCE [LARGE SCALE GENOMIC DNA]</scope>
    <source>
        <strain evidence="6 7">TBEA6</strain>
    </source>
</reference>
<dbReference type="Pfam" id="PF00126">
    <property type="entry name" value="HTH_1"/>
    <property type="match status" value="1"/>
</dbReference>
<dbReference type="GO" id="GO:0006351">
    <property type="term" value="P:DNA-templated transcription"/>
    <property type="evidence" value="ECO:0007669"/>
    <property type="project" value="TreeGrafter"/>
</dbReference>
<dbReference type="GO" id="GO:0003700">
    <property type="term" value="F:DNA-binding transcription factor activity"/>
    <property type="evidence" value="ECO:0007669"/>
    <property type="project" value="InterPro"/>
</dbReference>
<dbReference type="EMBL" id="JZWI01000005">
    <property type="protein sequence ID" value="KLN57836.1"/>
    <property type="molecule type" value="Genomic_DNA"/>
</dbReference>
<dbReference type="PRINTS" id="PR00039">
    <property type="entry name" value="HTHLYSR"/>
</dbReference>
<dbReference type="Proteomes" id="UP000035170">
    <property type="component" value="Unassembled WGS sequence"/>
</dbReference>
<sequence length="311" mass="34060">MREKIAHMPLREPPLNAVRAFVAAARHQSFTRAAVELHVTHSAVSRQIKSLEECLGVALFERRIRQVALTAEGQQFFAEAGPAIAQIHAAARALQAQGPARAVRINVRPSFAVRWLIPRLPSFVERYPEIEPQVVTSTVMPEQAAGSFDIAVRRGLEGWPPSIEVRPFLEDEVLVVGAPALFKTHPLADLRALASHVQLSARTRKEDWDAWKKHVGAPRARPAGRLQFDHLHFVLQAAVDGLGIALAPTSLVAHDLASGRLQSPLPSLRMALNRYYYGLAPDAAPEAAHVAQWFEEMMALGPQGAMTLAGP</sequence>
<name>A0A0H2M6X6_VARPD</name>
<keyword evidence="4" id="KW-0804">Transcription</keyword>
<evidence type="ECO:0000313" key="6">
    <source>
        <dbReference type="EMBL" id="KLN57836.1"/>
    </source>
</evidence>
<organism evidence="6 7">
    <name type="scientific">Variovorax paradoxus</name>
    <dbReference type="NCBI Taxonomy" id="34073"/>
    <lineage>
        <taxon>Bacteria</taxon>
        <taxon>Pseudomonadati</taxon>
        <taxon>Pseudomonadota</taxon>
        <taxon>Betaproteobacteria</taxon>
        <taxon>Burkholderiales</taxon>
        <taxon>Comamonadaceae</taxon>
        <taxon>Variovorax</taxon>
    </lineage>
</organism>
<dbReference type="InterPro" id="IPR005119">
    <property type="entry name" value="LysR_subst-bd"/>
</dbReference>
<dbReference type="FunFam" id="1.10.10.10:FF:000038">
    <property type="entry name" value="Glycine cleavage system transcriptional activator"/>
    <property type="match status" value="1"/>
</dbReference>
<feature type="domain" description="HTH lysR-type" evidence="5">
    <location>
        <begin position="13"/>
        <end position="70"/>
    </location>
</feature>
<dbReference type="GO" id="GO:0043565">
    <property type="term" value="F:sequence-specific DNA binding"/>
    <property type="evidence" value="ECO:0007669"/>
    <property type="project" value="TreeGrafter"/>
</dbReference>
<comment type="similarity">
    <text evidence="1">Belongs to the LysR transcriptional regulatory family.</text>
</comment>
<evidence type="ECO:0000256" key="3">
    <source>
        <dbReference type="ARBA" id="ARBA00023125"/>
    </source>
</evidence>
<dbReference type="PANTHER" id="PTHR30537">
    <property type="entry name" value="HTH-TYPE TRANSCRIPTIONAL REGULATOR"/>
    <property type="match status" value="1"/>
</dbReference>
<evidence type="ECO:0000256" key="1">
    <source>
        <dbReference type="ARBA" id="ARBA00009437"/>
    </source>
</evidence>
<comment type="caution">
    <text evidence="6">The sequence shown here is derived from an EMBL/GenBank/DDBJ whole genome shotgun (WGS) entry which is preliminary data.</text>
</comment>
<dbReference type="InterPro" id="IPR000847">
    <property type="entry name" value="LysR_HTH_N"/>
</dbReference>
<keyword evidence="7" id="KW-1185">Reference proteome</keyword>
<dbReference type="PATRIC" id="fig|34073.19.peg.859"/>
<protein>
    <submittedName>
        <fullName evidence="6">Glycine cleavage system transcriptional activator</fullName>
    </submittedName>
</protein>
<evidence type="ECO:0000256" key="4">
    <source>
        <dbReference type="ARBA" id="ARBA00023163"/>
    </source>
</evidence>
<keyword evidence="3" id="KW-0238">DNA-binding</keyword>
<gene>
    <name evidence="6" type="primary">gcvA3</name>
    <name evidence="6" type="ORF">VPARA_08470</name>
</gene>
<dbReference type="SUPFAM" id="SSF46785">
    <property type="entry name" value="Winged helix' DNA-binding domain"/>
    <property type="match status" value="1"/>
</dbReference>
<dbReference type="Gene3D" id="1.10.10.10">
    <property type="entry name" value="Winged helix-like DNA-binding domain superfamily/Winged helix DNA-binding domain"/>
    <property type="match status" value="1"/>
</dbReference>
<evidence type="ECO:0000259" key="5">
    <source>
        <dbReference type="PROSITE" id="PS50931"/>
    </source>
</evidence>
<dbReference type="InterPro" id="IPR036390">
    <property type="entry name" value="WH_DNA-bd_sf"/>
</dbReference>
<dbReference type="InterPro" id="IPR058163">
    <property type="entry name" value="LysR-type_TF_proteobact-type"/>
</dbReference>
<dbReference type="InterPro" id="IPR036388">
    <property type="entry name" value="WH-like_DNA-bd_sf"/>
</dbReference>
<evidence type="ECO:0000256" key="2">
    <source>
        <dbReference type="ARBA" id="ARBA00023015"/>
    </source>
</evidence>
<evidence type="ECO:0000313" key="7">
    <source>
        <dbReference type="Proteomes" id="UP000035170"/>
    </source>
</evidence>
<dbReference type="SUPFAM" id="SSF53850">
    <property type="entry name" value="Periplasmic binding protein-like II"/>
    <property type="match status" value="1"/>
</dbReference>
<accession>A0A0H2M6X6</accession>
<dbReference type="Pfam" id="PF03466">
    <property type="entry name" value="LysR_substrate"/>
    <property type="match status" value="1"/>
</dbReference>
<dbReference type="PROSITE" id="PS50931">
    <property type="entry name" value="HTH_LYSR"/>
    <property type="match status" value="1"/>
</dbReference>
<dbReference type="CDD" id="cd08432">
    <property type="entry name" value="PBP2_GcdR_TrpI_HvrB_AmpR_like"/>
    <property type="match status" value="1"/>
</dbReference>
<dbReference type="AlphaFoldDB" id="A0A0H2M6X6"/>
<proteinExistence type="inferred from homology"/>
<dbReference type="PANTHER" id="PTHR30537:SF74">
    <property type="entry name" value="HTH-TYPE TRANSCRIPTIONAL REGULATOR TRPI"/>
    <property type="match status" value="1"/>
</dbReference>
<keyword evidence="2" id="KW-0805">Transcription regulation</keyword>
<dbReference type="Gene3D" id="3.40.190.10">
    <property type="entry name" value="Periplasmic binding protein-like II"/>
    <property type="match status" value="2"/>
</dbReference>